<comment type="caution">
    <text evidence="2">The sequence shown here is derived from an EMBL/GenBank/DDBJ whole genome shotgun (WGS) entry which is preliminary data.</text>
</comment>
<accession>A0ABP4JY42</accession>
<name>A0ABP4JY42_9ACTN</name>
<sequence>MEPVPLSDFSLTSHLVTVVPAFPVKPGHAWAARAASAAAQAGLPRESPVFPRGSPVFPRETPVFETIPSPPAPTPPSSCCNGSSRGSAQSGIRAIKGGNSAVEACCAARSVRA</sequence>
<dbReference type="EMBL" id="BAAAIZ010000096">
    <property type="protein sequence ID" value="GAA1432316.1"/>
    <property type="molecule type" value="Genomic_DNA"/>
</dbReference>
<protein>
    <submittedName>
        <fullName evidence="2">Uncharacterized protein</fullName>
    </submittedName>
</protein>
<dbReference type="Proteomes" id="UP001500973">
    <property type="component" value="Unassembled WGS sequence"/>
</dbReference>
<gene>
    <name evidence="2" type="ORF">GCM10009601_52990</name>
</gene>
<evidence type="ECO:0000256" key="1">
    <source>
        <dbReference type="SAM" id="MobiDB-lite"/>
    </source>
</evidence>
<proteinExistence type="predicted"/>
<organism evidence="2 3">
    <name type="scientific">Streptomyces thermospinosisporus</name>
    <dbReference type="NCBI Taxonomy" id="161482"/>
    <lineage>
        <taxon>Bacteria</taxon>
        <taxon>Bacillati</taxon>
        <taxon>Actinomycetota</taxon>
        <taxon>Actinomycetes</taxon>
        <taxon>Kitasatosporales</taxon>
        <taxon>Streptomycetaceae</taxon>
        <taxon>Streptomyces</taxon>
    </lineage>
</organism>
<feature type="region of interest" description="Disordered" evidence="1">
    <location>
        <begin position="60"/>
        <end position="86"/>
    </location>
</feature>
<evidence type="ECO:0000313" key="3">
    <source>
        <dbReference type="Proteomes" id="UP001500973"/>
    </source>
</evidence>
<reference evidence="3" key="1">
    <citation type="journal article" date="2019" name="Int. J. Syst. Evol. Microbiol.">
        <title>The Global Catalogue of Microorganisms (GCM) 10K type strain sequencing project: providing services to taxonomists for standard genome sequencing and annotation.</title>
        <authorList>
            <consortium name="The Broad Institute Genomics Platform"/>
            <consortium name="The Broad Institute Genome Sequencing Center for Infectious Disease"/>
            <person name="Wu L."/>
            <person name="Ma J."/>
        </authorList>
    </citation>
    <scope>NUCLEOTIDE SEQUENCE [LARGE SCALE GENOMIC DNA]</scope>
    <source>
        <strain evidence="3">JCM 11756</strain>
    </source>
</reference>
<evidence type="ECO:0000313" key="2">
    <source>
        <dbReference type="EMBL" id="GAA1432316.1"/>
    </source>
</evidence>
<keyword evidence="3" id="KW-1185">Reference proteome</keyword>